<evidence type="ECO:0000313" key="3">
    <source>
        <dbReference type="Proteomes" id="UP000288012"/>
    </source>
</evidence>
<feature type="transmembrane region" description="Helical" evidence="1">
    <location>
        <begin position="36"/>
        <end position="56"/>
    </location>
</feature>
<dbReference type="EMBL" id="RZGR01000004">
    <property type="protein sequence ID" value="RUQ90392.1"/>
    <property type="molecule type" value="Genomic_DNA"/>
</dbReference>
<dbReference type="RefSeq" id="WP_127111064.1">
    <property type="nucleotide sequence ID" value="NZ_RZGR01000004.1"/>
</dbReference>
<keyword evidence="1" id="KW-0812">Transmembrane</keyword>
<keyword evidence="1" id="KW-1133">Transmembrane helix</keyword>
<keyword evidence="3" id="KW-1185">Reference proteome</keyword>
<organism evidence="2 3">
    <name type="scientific">Legionella septentrionalis</name>
    <dbReference type="NCBI Taxonomy" id="2498109"/>
    <lineage>
        <taxon>Bacteria</taxon>
        <taxon>Pseudomonadati</taxon>
        <taxon>Pseudomonadota</taxon>
        <taxon>Gammaproteobacteria</taxon>
        <taxon>Legionellales</taxon>
        <taxon>Legionellaceae</taxon>
        <taxon>Legionella</taxon>
    </lineage>
</organism>
<keyword evidence="1" id="KW-0472">Membrane</keyword>
<name>A0A433JLK3_9GAMM</name>
<comment type="caution">
    <text evidence="2">The sequence shown here is derived from an EMBL/GenBank/DDBJ whole genome shotgun (WGS) entry which is preliminary data.</text>
</comment>
<reference evidence="2 3" key="1">
    <citation type="submission" date="2018-12" db="EMBL/GenBank/DDBJ databases">
        <title>Legionella sp,whole genome shotgun sequence.</title>
        <authorList>
            <person name="Wu H."/>
        </authorList>
    </citation>
    <scope>NUCLEOTIDE SEQUENCE [LARGE SCALE GENOMIC DNA]</scope>
    <source>
        <strain evidence="3">km714</strain>
    </source>
</reference>
<evidence type="ECO:0000256" key="1">
    <source>
        <dbReference type="SAM" id="Phobius"/>
    </source>
</evidence>
<proteinExistence type="predicted"/>
<dbReference type="AlphaFoldDB" id="A0A433JLK3"/>
<gene>
    <name evidence="2" type="ORF">EKM59_01940</name>
</gene>
<accession>A0A433JLK3</accession>
<feature type="transmembrane region" description="Helical" evidence="1">
    <location>
        <begin position="12"/>
        <end position="30"/>
    </location>
</feature>
<dbReference type="Proteomes" id="UP000288012">
    <property type="component" value="Unassembled WGS sequence"/>
</dbReference>
<sequence length="79" mass="9020">MNKKVQKALEQLLPFILLGMAIAFAVGVLIMFSYVLIWGILIGTVIWTAVLLKNYFFPKKTPITTKPQGRIIEHEHDNH</sequence>
<evidence type="ECO:0000313" key="2">
    <source>
        <dbReference type="EMBL" id="RUQ90392.1"/>
    </source>
</evidence>
<protein>
    <submittedName>
        <fullName evidence="2">Uncharacterized protein</fullName>
    </submittedName>
</protein>